<feature type="domain" description="RNA polymerase sigma factor 70 region 4 type 2" evidence="7">
    <location>
        <begin position="108"/>
        <end position="153"/>
    </location>
</feature>
<evidence type="ECO:0000259" key="6">
    <source>
        <dbReference type="Pfam" id="PF04542"/>
    </source>
</evidence>
<dbReference type="Gene3D" id="1.10.1740.10">
    <property type="match status" value="1"/>
</dbReference>
<dbReference type="Proteomes" id="UP000273982">
    <property type="component" value="Plasmid pGW6_2"/>
</dbReference>
<dbReference type="GO" id="GO:0016987">
    <property type="term" value="F:sigma factor activity"/>
    <property type="evidence" value="ECO:0007669"/>
    <property type="project" value="UniProtKB-KW"/>
</dbReference>
<keyword evidence="2" id="KW-0805">Transcription regulation</keyword>
<dbReference type="InterPro" id="IPR039425">
    <property type="entry name" value="RNA_pol_sigma-70-like"/>
</dbReference>
<organism evidence="8 10">
    <name type="scientific">Methylocystis rosea</name>
    <dbReference type="NCBI Taxonomy" id="173366"/>
    <lineage>
        <taxon>Bacteria</taxon>
        <taxon>Pseudomonadati</taxon>
        <taxon>Pseudomonadota</taxon>
        <taxon>Alphaproteobacteria</taxon>
        <taxon>Hyphomicrobiales</taxon>
        <taxon>Methylocystaceae</taxon>
        <taxon>Methylocystis</taxon>
    </lineage>
</organism>
<evidence type="ECO:0000256" key="1">
    <source>
        <dbReference type="ARBA" id="ARBA00010641"/>
    </source>
</evidence>
<geneLocation type="plasmid" evidence="9 11">
    <name>unnamed2</name>
</geneLocation>
<dbReference type="PANTHER" id="PTHR43133">
    <property type="entry name" value="RNA POLYMERASE ECF-TYPE SIGMA FACTO"/>
    <property type="match status" value="1"/>
</dbReference>
<accession>A0A3G8MC95</accession>
<name>A0A3G8MC95_9HYPH</name>
<dbReference type="InterPro" id="IPR007627">
    <property type="entry name" value="RNA_pol_sigma70_r2"/>
</dbReference>
<dbReference type="Gene3D" id="1.10.10.10">
    <property type="entry name" value="Winged helix-like DNA-binding domain superfamily/Winged helix DNA-binding domain"/>
    <property type="match status" value="1"/>
</dbReference>
<dbReference type="PANTHER" id="PTHR43133:SF8">
    <property type="entry name" value="RNA POLYMERASE SIGMA FACTOR HI_1459-RELATED"/>
    <property type="match status" value="1"/>
</dbReference>
<dbReference type="SUPFAM" id="SSF88946">
    <property type="entry name" value="Sigma2 domain of RNA polymerase sigma factors"/>
    <property type="match status" value="1"/>
</dbReference>
<evidence type="ECO:0000259" key="7">
    <source>
        <dbReference type="Pfam" id="PF08281"/>
    </source>
</evidence>
<evidence type="ECO:0000256" key="5">
    <source>
        <dbReference type="ARBA" id="ARBA00023163"/>
    </source>
</evidence>
<dbReference type="InterPro" id="IPR014284">
    <property type="entry name" value="RNA_pol_sigma-70_dom"/>
</dbReference>
<dbReference type="SUPFAM" id="SSF88659">
    <property type="entry name" value="Sigma3 and sigma4 domains of RNA polymerase sigma factors"/>
    <property type="match status" value="1"/>
</dbReference>
<dbReference type="Pfam" id="PF08281">
    <property type="entry name" value="Sigma70_r4_2"/>
    <property type="match status" value="1"/>
</dbReference>
<dbReference type="KEGG" id="mros:EHO51_20035"/>
<keyword evidence="4" id="KW-0238">DNA-binding</keyword>
<dbReference type="EMBL" id="CP044330">
    <property type="protein sequence ID" value="QGM96026.1"/>
    <property type="molecule type" value="Genomic_DNA"/>
</dbReference>
<dbReference type="AlphaFoldDB" id="A0A3G8MC95"/>
<keyword evidence="5" id="KW-0804">Transcription</keyword>
<dbReference type="Pfam" id="PF04542">
    <property type="entry name" value="Sigma70_r2"/>
    <property type="match status" value="1"/>
</dbReference>
<keyword evidence="3" id="KW-0731">Sigma factor</keyword>
<dbReference type="GO" id="GO:0003677">
    <property type="term" value="F:DNA binding"/>
    <property type="evidence" value="ECO:0007669"/>
    <property type="project" value="UniProtKB-KW"/>
</dbReference>
<keyword evidence="11" id="KW-1185">Reference proteome</keyword>
<evidence type="ECO:0000256" key="2">
    <source>
        <dbReference type="ARBA" id="ARBA00023015"/>
    </source>
</evidence>
<keyword evidence="8" id="KW-0614">Plasmid</keyword>
<dbReference type="GO" id="GO:0006352">
    <property type="term" value="P:DNA-templated transcription initiation"/>
    <property type="evidence" value="ECO:0007669"/>
    <property type="project" value="InterPro"/>
</dbReference>
<dbReference type="InterPro" id="IPR013325">
    <property type="entry name" value="RNA_pol_sigma_r2"/>
</dbReference>
<dbReference type="InterPro" id="IPR036388">
    <property type="entry name" value="WH-like_DNA-bd_sf"/>
</dbReference>
<feature type="domain" description="RNA polymerase sigma-70 region 2" evidence="6">
    <location>
        <begin position="17"/>
        <end position="66"/>
    </location>
</feature>
<evidence type="ECO:0000313" key="10">
    <source>
        <dbReference type="Proteomes" id="UP000273982"/>
    </source>
</evidence>
<evidence type="ECO:0000256" key="3">
    <source>
        <dbReference type="ARBA" id="ARBA00023082"/>
    </source>
</evidence>
<protein>
    <submittedName>
        <fullName evidence="8">Sigma-70 family RNA polymerase sigma factor</fullName>
    </submittedName>
</protein>
<reference evidence="8 10" key="1">
    <citation type="submission" date="2018-11" db="EMBL/GenBank/DDBJ databases">
        <title>Genome squencing of methanotrophic bacteria isolated from alkaline groundwater in Korea.</title>
        <authorList>
            <person name="Nguyen L.N."/>
        </authorList>
    </citation>
    <scope>NUCLEOTIDE SEQUENCE [LARGE SCALE GENOMIC DNA]</scope>
    <source>
        <strain evidence="8 10">GW6</strain>
        <plasmid evidence="8">pGW6_2</plasmid>
        <plasmid evidence="10">pgw6_2</plasmid>
    </source>
</reference>
<dbReference type="InterPro" id="IPR013324">
    <property type="entry name" value="RNA_pol_sigma_r3/r4-like"/>
</dbReference>
<reference evidence="9 11" key="2">
    <citation type="journal article" date="2021" name="AMB Express">
        <title>Isolation and characterisation of Methylocystis spp. for poly-3-hydroxybutyrate production using waste methane feedstocks.</title>
        <authorList>
            <person name="Rumah B.L."/>
            <person name="Stead C.E."/>
            <person name="Claxton Stevens B.H."/>
            <person name="Minton N.P."/>
            <person name="Grosse-Honebrink A."/>
            <person name="Zhang Y."/>
        </authorList>
    </citation>
    <scope>NUCLEOTIDE SEQUENCE [LARGE SCALE GENOMIC DNA]</scope>
    <source>
        <strain evidence="9 11">BRCS1</strain>
        <plasmid evidence="9 11">unnamed2</plasmid>
    </source>
</reference>
<geneLocation type="plasmid" evidence="10">
    <name>pgw6_2</name>
</geneLocation>
<proteinExistence type="inferred from homology"/>
<evidence type="ECO:0000256" key="4">
    <source>
        <dbReference type="ARBA" id="ARBA00023125"/>
    </source>
</evidence>
<evidence type="ECO:0000313" key="8">
    <source>
        <dbReference type="EMBL" id="AZG79154.1"/>
    </source>
</evidence>
<evidence type="ECO:0000313" key="11">
    <source>
        <dbReference type="Proteomes" id="UP000424673"/>
    </source>
</evidence>
<evidence type="ECO:0000313" key="9">
    <source>
        <dbReference type="EMBL" id="QGM96026.1"/>
    </source>
</evidence>
<comment type="similarity">
    <text evidence="1">Belongs to the sigma-70 factor family. ECF subfamily.</text>
</comment>
<dbReference type="Proteomes" id="UP000424673">
    <property type="component" value="Plasmid unnamed2"/>
</dbReference>
<sequence>MAKGYATQESTRSDEAQHLAEDCAQEAILIIQSKLGDFRGESRFMTWAYSIAIRVVLGELRRRRWREATIERAQLGQTLPAWPIQEPGPERSLQQREAWTLLARLIGAKLTPLQRTALVAHAFQGMPLDEVAEWLGSNRNNLYKLIHDARKRLKQALLEEGVTHKDLIAVFDEPKSGTHLHSEGKTSSVQRIL</sequence>
<dbReference type="NCBIfam" id="TIGR02937">
    <property type="entry name" value="sigma70-ECF"/>
    <property type="match status" value="1"/>
</dbReference>
<geneLocation type="plasmid" evidence="8">
    <name>pGW6_2</name>
</geneLocation>
<dbReference type="EMBL" id="CP034088">
    <property type="protein sequence ID" value="AZG79154.1"/>
    <property type="molecule type" value="Genomic_DNA"/>
</dbReference>
<dbReference type="InterPro" id="IPR013249">
    <property type="entry name" value="RNA_pol_sigma70_r4_t2"/>
</dbReference>
<gene>
    <name evidence="8" type="ORF">EHO51_20035</name>
    <name evidence="9" type="ORF">F7D13_17490</name>
</gene>